<dbReference type="Proteomes" id="UP000316291">
    <property type="component" value="Unassembled WGS sequence"/>
</dbReference>
<protein>
    <submittedName>
        <fullName evidence="2">Quinol monooxygenase YgiN</fullName>
    </submittedName>
</protein>
<proteinExistence type="predicted"/>
<dbReference type="Gene3D" id="3.30.70.100">
    <property type="match status" value="1"/>
</dbReference>
<dbReference type="EMBL" id="VLLA01000003">
    <property type="protein sequence ID" value="TWI73422.1"/>
    <property type="molecule type" value="Genomic_DNA"/>
</dbReference>
<keyword evidence="2" id="KW-0503">Monooxygenase</keyword>
<dbReference type="SUPFAM" id="SSF54909">
    <property type="entry name" value="Dimeric alpha+beta barrel"/>
    <property type="match status" value="1"/>
</dbReference>
<evidence type="ECO:0000313" key="3">
    <source>
        <dbReference type="Proteomes" id="UP000316291"/>
    </source>
</evidence>
<feature type="domain" description="ABM" evidence="1">
    <location>
        <begin position="3"/>
        <end position="92"/>
    </location>
</feature>
<dbReference type="InterPro" id="IPR007138">
    <property type="entry name" value="ABM_dom"/>
</dbReference>
<dbReference type="GO" id="GO:0004497">
    <property type="term" value="F:monooxygenase activity"/>
    <property type="evidence" value="ECO:0007669"/>
    <property type="project" value="UniProtKB-KW"/>
</dbReference>
<dbReference type="RefSeq" id="WP_018647374.1">
    <property type="nucleotide sequence ID" value="NZ_CP104172.1"/>
</dbReference>
<evidence type="ECO:0000259" key="1">
    <source>
        <dbReference type="PROSITE" id="PS51725"/>
    </source>
</evidence>
<dbReference type="PROSITE" id="PS51725">
    <property type="entry name" value="ABM"/>
    <property type="match status" value="1"/>
</dbReference>
<dbReference type="Pfam" id="PF03992">
    <property type="entry name" value="ABM"/>
    <property type="match status" value="1"/>
</dbReference>
<comment type="caution">
    <text evidence="2">The sequence shown here is derived from an EMBL/GenBank/DDBJ whole genome shotgun (WGS) entry which is preliminary data.</text>
</comment>
<dbReference type="OrthoDB" id="9812192at2"/>
<name>A0A562RWF6_9BRAD</name>
<gene>
    <name evidence="2" type="ORF">IQ16_01558</name>
</gene>
<dbReference type="AlphaFoldDB" id="A0A562RWF6"/>
<dbReference type="InterPro" id="IPR011008">
    <property type="entry name" value="Dimeric_a/b-barrel"/>
</dbReference>
<keyword evidence="2" id="KW-0560">Oxidoreductase</keyword>
<accession>A0A562RWF6</accession>
<reference evidence="2 3" key="1">
    <citation type="journal article" date="2015" name="Stand. Genomic Sci.">
        <title>Genomic Encyclopedia of Bacterial and Archaeal Type Strains, Phase III: the genomes of soil and plant-associated and newly described type strains.</title>
        <authorList>
            <person name="Whitman W.B."/>
            <person name="Woyke T."/>
            <person name="Klenk H.P."/>
            <person name="Zhou Y."/>
            <person name="Lilburn T.G."/>
            <person name="Beck B.J."/>
            <person name="De Vos P."/>
            <person name="Vandamme P."/>
            <person name="Eisen J.A."/>
            <person name="Garrity G."/>
            <person name="Hugenholtz P."/>
            <person name="Kyrpides N.C."/>
        </authorList>
    </citation>
    <scope>NUCLEOTIDE SEQUENCE [LARGE SCALE GENOMIC DNA]</scope>
    <source>
        <strain evidence="2 3">CGMCC 1.10948</strain>
    </source>
</reference>
<evidence type="ECO:0000313" key="2">
    <source>
        <dbReference type="EMBL" id="TWI73422.1"/>
    </source>
</evidence>
<keyword evidence="3" id="KW-1185">Reference proteome</keyword>
<sequence>MPVTYVIKFDVVPEQRTNFLRLLGAVLDAMRHEPTFHQAVLHRDPASENRFMLYETWESHEEVVNVQIKRPYRDAWHEALPTLLARDRDIEMWQPLC</sequence>
<organism evidence="2 3">
    <name type="scientific">Bradyrhizobium huanghuaihaiense</name>
    <dbReference type="NCBI Taxonomy" id="990078"/>
    <lineage>
        <taxon>Bacteria</taxon>
        <taxon>Pseudomonadati</taxon>
        <taxon>Pseudomonadota</taxon>
        <taxon>Alphaproteobacteria</taxon>
        <taxon>Hyphomicrobiales</taxon>
        <taxon>Nitrobacteraceae</taxon>
        <taxon>Bradyrhizobium</taxon>
    </lineage>
</organism>